<feature type="transmembrane region" description="Helical" evidence="1">
    <location>
        <begin position="45"/>
        <end position="71"/>
    </location>
</feature>
<proteinExistence type="predicted"/>
<accession>A0A6I6JXQ1</accession>
<dbReference type="AlphaFoldDB" id="A0A6I6JXQ1"/>
<keyword evidence="3" id="KW-1185">Reference proteome</keyword>
<dbReference type="Proteomes" id="UP000428260">
    <property type="component" value="Chromosome"/>
</dbReference>
<feature type="transmembrane region" description="Helical" evidence="1">
    <location>
        <begin position="77"/>
        <end position="98"/>
    </location>
</feature>
<keyword evidence="1" id="KW-0812">Transmembrane</keyword>
<evidence type="ECO:0000313" key="3">
    <source>
        <dbReference type="Proteomes" id="UP000428260"/>
    </source>
</evidence>
<protein>
    <recommendedName>
        <fullName evidence="4">Phage holin family protein</fullName>
    </recommendedName>
</protein>
<evidence type="ECO:0000256" key="1">
    <source>
        <dbReference type="SAM" id="Phobius"/>
    </source>
</evidence>
<organism evidence="2 3">
    <name type="scientific">Maribellus comscasis</name>
    <dbReference type="NCBI Taxonomy" id="2681766"/>
    <lineage>
        <taxon>Bacteria</taxon>
        <taxon>Pseudomonadati</taxon>
        <taxon>Bacteroidota</taxon>
        <taxon>Bacteroidia</taxon>
        <taxon>Marinilabiliales</taxon>
        <taxon>Prolixibacteraceae</taxon>
        <taxon>Maribellus</taxon>
    </lineage>
</organism>
<gene>
    <name evidence="2" type="ORF">GM418_21400</name>
</gene>
<dbReference type="EMBL" id="CP046401">
    <property type="protein sequence ID" value="QGY46129.1"/>
    <property type="molecule type" value="Genomic_DNA"/>
</dbReference>
<name>A0A6I6JXQ1_9BACT</name>
<evidence type="ECO:0000313" key="2">
    <source>
        <dbReference type="EMBL" id="QGY46129.1"/>
    </source>
</evidence>
<evidence type="ECO:0008006" key="4">
    <source>
        <dbReference type="Google" id="ProtNLM"/>
    </source>
</evidence>
<keyword evidence="1" id="KW-0472">Membrane</keyword>
<keyword evidence="1" id="KW-1133">Transmembrane helix</keyword>
<sequence>MPEAMEDIVDSIESLLESAADYGKTSYELVKLKTINKTSDVVSSLIPHAVVFLVLTSFLLFLNLGVAFWLGEIFGNMFYGFFVVASFYGIIGLVLHFFMHDRIKKKISDYIVKQALK</sequence>
<dbReference type="KEGG" id="mcos:GM418_21400"/>
<dbReference type="RefSeq" id="WP_158869269.1">
    <property type="nucleotide sequence ID" value="NZ_CP046401.1"/>
</dbReference>
<reference evidence="2 3" key="1">
    <citation type="submission" date="2019-11" db="EMBL/GenBank/DDBJ databases">
        <authorList>
            <person name="Zheng R.K."/>
            <person name="Sun C.M."/>
        </authorList>
    </citation>
    <scope>NUCLEOTIDE SEQUENCE [LARGE SCALE GENOMIC DNA]</scope>
    <source>
        <strain evidence="2 3">WC007</strain>
    </source>
</reference>